<evidence type="ECO:0000313" key="1">
    <source>
        <dbReference type="EMBL" id="KIC71095.1"/>
    </source>
</evidence>
<sequence length="48" mass="5734">MRQQVEERIQKIKEALRSGENQEEFDRFGLLLHGYTSLLKVISRFNPK</sequence>
<dbReference type="AlphaFoldDB" id="A0A0C1JI98"/>
<dbReference type="PATRIC" id="fig|362787.3.peg.1697"/>
<dbReference type="InterPro" id="IPR035336">
    <property type="entry name" value="DUF5398"/>
</dbReference>
<gene>
    <name evidence="1" type="ORF">DB44_ER00240</name>
</gene>
<dbReference type="Pfam" id="PF17376">
    <property type="entry name" value="DUF5398"/>
    <property type="match status" value="1"/>
</dbReference>
<name>A0A0C1JI98_9BACT</name>
<dbReference type="EMBL" id="JSAN01000115">
    <property type="protein sequence ID" value="KIC71095.1"/>
    <property type="molecule type" value="Genomic_DNA"/>
</dbReference>
<organism evidence="1 2">
    <name type="scientific">Candidatus Protochlamydia amoebophila</name>
    <dbReference type="NCBI Taxonomy" id="362787"/>
    <lineage>
        <taxon>Bacteria</taxon>
        <taxon>Pseudomonadati</taxon>
        <taxon>Chlamydiota</taxon>
        <taxon>Chlamydiia</taxon>
        <taxon>Parachlamydiales</taxon>
        <taxon>Parachlamydiaceae</taxon>
        <taxon>Candidatus Protochlamydia</taxon>
    </lineage>
</organism>
<reference evidence="1 2" key="1">
    <citation type="journal article" date="2014" name="Mol. Biol. Evol.">
        <title>Massive expansion of Ubiquitination-related gene families within the Chlamydiae.</title>
        <authorList>
            <person name="Domman D."/>
            <person name="Collingro A."/>
            <person name="Lagkouvardos I."/>
            <person name="Gehre L."/>
            <person name="Weinmaier T."/>
            <person name="Rattei T."/>
            <person name="Subtil A."/>
            <person name="Horn M."/>
        </authorList>
    </citation>
    <scope>NUCLEOTIDE SEQUENCE [LARGE SCALE GENOMIC DNA]</scope>
    <source>
        <strain evidence="1 2">EI2</strain>
    </source>
</reference>
<evidence type="ECO:0008006" key="3">
    <source>
        <dbReference type="Google" id="ProtNLM"/>
    </source>
</evidence>
<protein>
    <recommendedName>
        <fullName evidence="3">Needle chaperone SctE</fullName>
    </recommendedName>
</protein>
<dbReference type="Proteomes" id="UP000031465">
    <property type="component" value="Unassembled WGS sequence"/>
</dbReference>
<comment type="caution">
    <text evidence="1">The sequence shown here is derived from an EMBL/GenBank/DDBJ whole genome shotgun (WGS) entry which is preliminary data.</text>
</comment>
<evidence type="ECO:0000313" key="2">
    <source>
        <dbReference type="Proteomes" id="UP000031465"/>
    </source>
</evidence>
<proteinExistence type="predicted"/>
<accession>A0A0C1JI98</accession>